<dbReference type="Pfam" id="PF04324">
    <property type="entry name" value="Fer2_BFD"/>
    <property type="match status" value="1"/>
</dbReference>
<comment type="cofactor">
    <cofactor evidence="8">
        <name>[2Fe-2S] cluster</name>
        <dbReference type="ChEBI" id="CHEBI:190135"/>
    </cofactor>
</comment>
<feature type="binding site" evidence="10">
    <location>
        <position position="137"/>
    </location>
    <ligand>
        <name>[2Fe-2S] cluster</name>
        <dbReference type="ChEBI" id="CHEBI:190135"/>
    </ligand>
</feature>
<reference evidence="16" key="1">
    <citation type="submission" date="2016-07" db="EMBL/GenBank/DDBJ databases">
        <authorList>
            <person name="Florea S."/>
            <person name="Webb J.S."/>
            <person name="Jaromczyk J."/>
            <person name="Schardl C.L."/>
        </authorList>
    </citation>
    <scope>NUCLEOTIDE SEQUENCE [LARGE SCALE GENOMIC DNA]</scope>
    <source>
        <strain evidence="16">MV-1</strain>
    </source>
</reference>
<feature type="binding site" evidence="10">
    <location>
        <position position="106"/>
    </location>
    <ligand>
        <name>Fe cation</name>
        <dbReference type="ChEBI" id="CHEBI:24875"/>
    </ligand>
</feature>
<dbReference type="Pfam" id="PF01592">
    <property type="entry name" value="NifU_N"/>
    <property type="match status" value="1"/>
</dbReference>
<evidence type="ECO:0000256" key="10">
    <source>
        <dbReference type="PIRSR" id="PIRSR000375-1"/>
    </source>
</evidence>
<dbReference type="AlphaFoldDB" id="A0A1E5Q690"/>
<dbReference type="Gene3D" id="3.90.1010.10">
    <property type="match status" value="1"/>
</dbReference>
<dbReference type="InterPro" id="IPR001075">
    <property type="entry name" value="NIF_FeS_clus_asmbl_NifU_C"/>
</dbReference>
<dbReference type="STRING" id="28181.BEN30_12780"/>
<evidence type="ECO:0000256" key="6">
    <source>
        <dbReference type="ARBA" id="ARBA00023014"/>
    </source>
</evidence>
<dbReference type="OrthoDB" id="9808097at2"/>
<evidence type="ECO:0000256" key="11">
    <source>
        <dbReference type="SAM" id="MobiDB-lite"/>
    </source>
</evidence>
<dbReference type="GO" id="GO:0016226">
    <property type="term" value="P:iron-sulfur cluster assembly"/>
    <property type="evidence" value="ECO:0007669"/>
    <property type="project" value="InterPro"/>
</dbReference>
<dbReference type="GO" id="GO:0051537">
    <property type="term" value="F:2 iron, 2 sulfur cluster binding"/>
    <property type="evidence" value="ECO:0007669"/>
    <property type="project" value="UniProtKB-KW"/>
</dbReference>
<dbReference type="CDD" id="cd06664">
    <property type="entry name" value="IscU_like"/>
    <property type="match status" value="1"/>
</dbReference>
<protein>
    <recommendedName>
        <fullName evidence="2 9">Nitrogen fixation protein NifU</fullName>
    </recommendedName>
</protein>
<keyword evidence="3 10" id="KW-0001">2Fe-2S</keyword>
<organism evidence="15 16">
    <name type="scientific">Magnetovibrio blakemorei</name>
    <dbReference type="NCBI Taxonomy" id="28181"/>
    <lineage>
        <taxon>Bacteria</taxon>
        <taxon>Pseudomonadati</taxon>
        <taxon>Pseudomonadota</taxon>
        <taxon>Alphaproteobacteria</taxon>
        <taxon>Rhodospirillales</taxon>
        <taxon>Magnetovibrionaceae</taxon>
        <taxon>Magnetovibrio</taxon>
    </lineage>
</organism>
<evidence type="ECO:0000256" key="2">
    <source>
        <dbReference type="ARBA" id="ARBA00015278"/>
    </source>
</evidence>
<dbReference type="InterPro" id="IPR007419">
    <property type="entry name" value="BFD-like_2Fe2S-bd_dom"/>
</dbReference>
<dbReference type="SUPFAM" id="SSF82649">
    <property type="entry name" value="SufE/NifU"/>
    <property type="match status" value="1"/>
</dbReference>
<evidence type="ECO:0000256" key="8">
    <source>
        <dbReference type="ARBA" id="ARBA00034078"/>
    </source>
</evidence>
<feature type="binding site" evidence="10">
    <location>
        <position position="172"/>
    </location>
    <ligand>
        <name>[2Fe-2S] cluster</name>
        <dbReference type="ChEBI" id="CHEBI:190135"/>
    </ligand>
</feature>
<dbReference type="SUPFAM" id="SSF117916">
    <property type="entry name" value="Fe-S cluster assembly (FSCA) domain-like"/>
    <property type="match status" value="1"/>
</dbReference>
<gene>
    <name evidence="15" type="ORF">BEN30_12780</name>
</gene>
<comment type="cofactor">
    <cofactor evidence="10">
        <name>Fe cation</name>
        <dbReference type="ChEBI" id="CHEBI:24875"/>
    </cofactor>
    <text evidence="10">Binds 1 Fe cation per subunit.</text>
</comment>
<feature type="binding site" evidence="10">
    <location>
        <position position="62"/>
    </location>
    <ligand>
        <name>Fe cation</name>
        <dbReference type="ChEBI" id="CHEBI:24875"/>
    </ligand>
</feature>
<dbReference type="InterPro" id="IPR010238">
    <property type="entry name" value="NIF_FeS_clus_asmbl_NifU"/>
</dbReference>
<evidence type="ECO:0000259" key="14">
    <source>
        <dbReference type="Pfam" id="PF04324"/>
    </source>
</evidence>
<evidence type="ECO:0000313" key="16">
    <source>
        <dbReference type="Proteomes" id="UP000095347"/>
    </source>
</evidence>
<dbReference type="EMBL" id="MCGG01000036">
    <property type="protein sequence ID" value="OEJ66258.1"/>
    <property type="molecule type" value="Genomic_DNA"/>
</dbReference>
<comment type="caution">
    <text evidence="15">The sequence shown here is derived from an EMBL/GenBank/DDBJ whole genome shotgun (WGS) entry which is preliminary data.</text>
</comment>
<keyword evidence="5 10" id="KW-0408">Iron</keyword>
<dbReference type="CDD" id="cd19947">
    <property type="entry name" value="NifU_Fer2_BFD-like"/>
    <property type="match status" value="1"/>
</dbReference>
<dbReference type="InterPro" id="IPR034904">
    <property type="entry name" value="FSCA_dom_sf"/>
</dbReference>
<evidence type="ECO:0000256" key="7">
    <source>
        <dbReference type="ARBA" id="ARBA00023231"/>
    </source>
</evidence>
<dbReference type="InterPro" id="IPR002871">
    <property type="entry name" value="NIF_FeS_clus_asmbl_NifU_N"/>
</dbReference>
<evidence type="ECO:0000259" key="12">
    <source>
        <dbReference type="Pfam" id="PF01106"/>
    </source>
</evidence>
<dbReference type="NCBIfam" id="TIGR02000">
    <property type="entry name" value="NifU_proper"/>
    <property type="match status" value="1"/>
</dbReference>
<dbReference type="InterPro" id="IPR041854">
    <property type="entry name" value="BFD-like_2Fe2S-bd_dom_sf"/>
</dbReference>
<keyword evidence="4 10" id="KW-0479">Metal-binding</keyword>
<dbReference type="PIRSF" id="PIRSF000375">
    <property type="entry name" value="NifU"/>
    <property type="match status" value="1"/>
</dbReference>
<evidence type="ECO:0000256" key="1">
    <source>
        <dbReference type="ARBA" id="ARBA00006420"/>
    </source>
</evidence>
<evidence type="ECO:0000259" key="13">
    <source>
        <dbReference type="Pfam" id="PF01592"/>
    </source>
</evidence>
<keyword evidence="6 10" id="KW-0411">Iron-sulfur</keyword>
<feature type="binding site" evidence="10">
    <location>
        <position position="175"/>
    </location>
    <ligand>
        <name>[2Fe-2S] cluster</name>
        <dbReference type="ChEBI" id="CHEBI:190135"/>
    </ligand>
</feature>
<evidence type="ECO:0000256" key="3">
    <source>
        <dbReference type="ARBA" id="ARBA00022714"/>
    </source>
</evidence>
<comment type="cofactor">
    <cofactor evidence="10">
        <name>[2Fe-2S] cluster</name>
        <dbReference type="ChEBI" id="CHEBI:190135"/>
    </cofactor>
    <text evidence="10">Binds 1 [2Fe-2S] cluster per subunit.</text>
</comment>
<feature type="domain" description="NIF system FeS cluster assembly NifU C-terminal" evidence="12">
    <location>
        <begin position="239"/>
        <end position="303"/>
    </location>
</feature>
<feature type="domain" description="BFD-like [2Fe-2S]-binding" evidence="14">
    <location>
        <begin position="135"/>
        <end position="184"/>
    </location>
</feature>
<keyword evidence="7 9" id="KW-0535">Nitrogen fixation</keyword>
<feature type="binding site" evidence="10">
    <location>
        <position position="139"/>
    </location>
    <ligand>
        <name>[2Fe-2S] cluster</name>
        <dbReference type="ChEBI" id="CHEBI:190135"/>
    </ligand>
</feature>
<feature type="region of interest" description="Disordered" evidence="11">
    <location>
        <begin position="197"/>
        <end position="229"/>
    </location>
</feature>
<dbReference type="Gene3D" id="1.10.10.1100">
    <property type="entry name" value="BFD-like [2Fe-2S]-binding domain"/>
    <property type="match status" value="1"/>
</dbReference>
<evidence type="ECO:0000256" key="5">
    <source>
        <dbReference type="ARBA" id="ARBA00023004"/>
    </source>
</evidence>
<accession>A0A1E5Q690</accession>
<keyword evidence="16" id="KW-1185">Reference proteome</keyword>
<sequence length="316" mass="33760">MWDYSDTVKEHFFNPRNAGELAAANATGDVGSISCGDALRLQLKVNPDTEIIEDAGFQTFGCGSAIASSSALTEIIKGKTLDEALKVSNQDIADFLEGLPPEKMHCSVMGREALQAAIADYKGEEWKDDHEEGELICKCFAIDAVMIEETIRANDLSSVEDVTNYTKAGGGCSSCHEGIEEILTKVLAEKGIEFDPESAPKPQVAPLTEPTDKTPAVAKIDSEGSTDSGMSSFQRIKKIEAVIEKVRPTLQADRGDIELIDVQGNRIMVHLVGACAGCQMAGMTLGGVQQQLMEALGEFVQVIPVQKKAVHAVSGA</sequence>
<evidence type="ECO:0000313" key="15">
    <source>
        <dbReference type="EMBL" id="OEJ66258.1"/>
    </source>
</evidence>
<name>A0A1E5Q690_9PROT</name>
<evidence type="ECO:0000256" key="9">
    <source>
        <dbReference type="PIRNR" id="PIRNR000375"/>
    </source>
</evidence>
<evidence type="ECO:0000256" key="4">
    <source>
        <dbReference type="ARBA" id="ARBA00022723"/>
    </source>
</evidence>
<feature type="domain" description="NIF system FeS cluster assembly NifU N-terminal" evidence="13">
    <location>
        <begin position="4"/>
        <end position="125"/>
    </location>
</feature>
<dbReference type="Pfam" id="PF01106">
    <property type="entry name" value="NifU"/>
    <property type="match status" value="1"/>
</dbReference>
<dbReference type="Proteomes" id="UP000095347">
    <property type="component" value="Unassembled WGS sequence"/>
</dbReference>
<dbReference type="Gene3D" id="3.30.300.130">
    <property type="entry name" value="Fe-S cluster assembly (FSCA)"/>
    <property type="match status" value="1"/>
</dbReference>
<dbReference type="PANTHER" id="PTHR10093">
    <property type="entry name" value="IRON-SULFUR CLUSTER ASSEMBLY ENZYME NIFU HOMOLOG"/>
    <property type="match status" value="1"/>
</dbReference>
<dbReference type="RefSeq" id="WP_069958463.1">
    <property type="nucleotide sequence ID" value="NZ_MCGG01000036.1"/>
</dbReference>
<proteinExistence type="inferred from homology"/>
<dbReference type="GO" id="GO:0005506">
    <property type="term" value="F:iron ion binding"/>
    <property type="evidence" value="ECO:0007669"/>
    <property type="project" value="InterPro"/>
</dbReference>
<comment type="similarity">
    <text evidence="1 9">Belongs to the NifU family.</text>
</comment>
<comment type="function">
    <text evidence="9">May be involved in the formation or repair of [Fe-S] clusters present in iron-sulfur proteins.</text>
</comment>
<dbReference type="InterPro" id="IPR016217">
    <property type="entry name" value="N_fixation_NifU"/>
</dbReference>
<feature type="binding site" evidence="10">
    <location>
        <position position="35"/>
    </location>
    <ligand>
        <name>Fe cation</name>
        <dbReference type="ChEBI" id="CHEBI:24875"/>
    </ligand>
</feature>